<sequence length="67" mass="8171">MKRNDPHTLEAPQRIQSRKPDLHMPAMPPLELMDALDYRIRLAWYRLRKNRAEQRARVIQRLQRKPV</sequence>
<evidence type="ECO:0000313" key="2">
    <source>
        <dbReference type="EMBL" id="KGD63143.1"/>
    </source>
</evidence>
<accession>A0ABR4WHP9</accession>
<comment type="caution">
    <text evidence="2">The sequence shown here is derived from an EMBL/GenBank/DDBJ whole genome shotgun (WGS) entry which is preliminary data.</text>
</comment>
<keyword evidence="3" id="KW-1185">Reference proteome</keyword>
<evidence type="ECO:0000313" key="3">
    <source>
        <dbReference type="Proteomes" id="UP000029443"/>
    </source>
</evidence>
<evidence type="ECO:0000256" key="1">
    <source>
        <dbReference type="SAM" id="MobiDB-lite"/>
    </source>
</evidence>
<reference evidence="2 3" key="1">
    <citation type="submission" date="2012-09" db="EMBL/GenBank/DDBJ databases">
        <title>Genome Sequence of alkane-degrading Bacterium Alcanivorax jadensis T9.</title>
        <authorList>
            <person name="Lai Q."/>
            <person name="Shao Z."/>
        </authorList>
    </citation>
    <scope>NUCLEOTIDE SEQUENCE [LARGE SCALE GENOMIC DNA]</scope>
    <source>
        <strain evidence="2 3">T9</strain>
    </source>
</reference>
<gene>
    <name evidence="2" type="ORF">T9A_00463</name>
</gene>
<feature type="region of interest" description="Disordered" evidence="1">
    <location>
        <begin position="1"/>
        <end position="25"/>
    </location>
</feature>
<protein>
    <submittedName>
        <fullName evidence="2">Uncharacterized protein</fullName>
    </submittedName>
</protein>
<dbReference type="RefSeq" id="WP_035244720.1">
    <property type="nucleotide sequence ID" value="NZ_ARXU01000001.1"/>
</dbReference>
<dbReference type="EMBL" id="ARXU01000001">
    <property type="protein sequence ID" value="KGD63143.1"/>
    <property type="molecule type" value="Genomic_DNA"/>
</dbReference>
<name>A0ABR4WHP9_9GAMM</name>
<dbReference type="Proteomes" id="UP000029443">
    <property type="component" value="Unassembled WGS sequence"/>
</dbReference>
<proteinExistence type="predicted"/>
<organism evidence="2 3">
    <name type="scientific">Alcanivorax jadensis T9</name>
    <dbReference type="NCBI Taxonomy" id="1177181"/>
    <lineage>
        <taxon>Bacteria</taxon>
        <taxon>Pseudomonadati</taxon>
        <taxon>Pseudomonadota</taxon>
        <taxon>Gammaproteobacteria</taxon>
        <taxon>Oceanospirillales</taxon>
        <taxon>Alcanivoracaceae</taxon>
        <taxon>Alcanivorax</taxon>
    </lineage>
</organism>